<gene>
    <name evidence="1" type="ORF">FOVG_18722</name>
</gene>
<dbReference type="HOGENOM" id="CLU_1562934_0_0_1"/>
<protein>
    <submittedName>
        <fullName evidence="1">Uncharacterized protein</fullName>
    </submittedName>
</protein>
<dbReference type="AlphaFoldDB" id="W9NAW5"/>
<accession>W9NAW5</accession>
<proteinExistence type="predicted"/>
<sequence length="171" mass="19927">MSQSPLGGAERGEVYSTEPDRRRVYLTPKQMRQNLVRLFDAQWESGRRIHLKSVRFYPEKVTYTLGNVLSPETVDEPIRLWCFYCDTLEAGFQQVADCRRRGMQGMPENALVLDPRDLLDRYRQQSGEICRNSPKDVRQRIFSIKTVLLREECDRYKFQGTGIGGFVKVVD</sequence>
<organism evidence="1">
    <name type="scientific">Fusarium oxysporum f. sp. pisi HDV247</name>
    <dbReference type="NCBI Taxonomy" id="1080344"/>
    <lineage>
        <taxon>Eukaryota</taxon>
        <taxon>Fungi</taxon>
        <taxon>Dikarya</taxon>
        <taxon>Ascomycota</taxon>
        <taxon>Pezizomycotina</taxon>
        <taxon>Sordariomycetes</taxon>
        <taxon>Hypocreomycetidae</taxon>
        <taxon>Hypocreales</taxon>
        <taxon>Nectriaceae</taxon>
        <taxon>Fusarium</taxon>
        <taxon>Fusarium oxysporum species complex</taxon>
    </lineage>
</organism>
<reference evidence="1" key="2">
    <citation type="submission" date="2014-02" db="EMBL/GenBank/DDBJ databases">
        <title>Annotation of the Genome Sequence of Fusarium oxysporum HDV247.</title>
        <authorList>
            <consortium name="The Broad Institute Genomics Platform"/>
            <person name="Ma L.-J."/>
            <person name="Corby-Kistler H."/>
            <person name="Broz K."/>
            <person name="Gale L.R."/>
            <person name="Jonkers W."/>
            <person name="O'Donnell K."/>
            <person name="Ploetz R."/>
            <person name="Steinberg C."/>
            <person name="Schwartz D.C."/>
            <person name="VanEtten H."/>
            <person name="Zhou S."/>
            <person name="Young S.K."/>
            <person name="Zeng Q."/>
            <person name="Gargeya S."/>
            <person name="Fitzgerald M."/>
            <person name="Abouelleil A."/>
            <person name="Alvarado L."/>
            <person name="Chapman S.B."/>
            <person name="Gainer-Dewar J."/>
            <person name="Goldberg J."/>
            <person name="Griggs A."/>
            <person name="Gujja S."/>
            <person name="Hansen M."/>
            <person name="Howarth C."/>
            <person name="Imamovic A."/>
            <person name="Ireland A."/>
            <person name="Larimer J."/>
            <person name="McCowan C."/>
            <person name="Murphy C."/>
            <person name="Pearson M."/>
            <person name="Poon T.W."/>
            <person name="Priest M."/>
            <person name="Roberts A."/>
            <person name="Saif S."/>
            <person name="Shea T."/>
            <person name="Sykes S."/>
            <person name="Wortman J."/>
            <person name="Nusbaum C."/>
            <person name="Birren B."/>
        </authorList>
    </citation>
    <scope>NUCLEOTIDE SEQUENCE</scope>
    <source>
        <strain evidence="1">HDV247</strain>
    </source>
</reference>
<evidence type="ECO:0000313" key="1">
    <source>
        <dbReference type="EMBL" id="EXA29804.1"/>
    </source>
</evidence>
<name>W9NAW5_FUSOX</name>
<dbReference type="Proteomes" id="UP000030751">
    <property type="component" value="Unassembled WGS sequence"/>
</dbReference>
<dbReference type="EMBL" id="KI981264">
    <property type="protein sequence ID" value="EXA29804.1"/>
    <property type="molecule type" value="Genomic_DNA"/>
</dbReference>
<reference evidence="1" key="1">
    <citation type="submission" date="2011-10" db="EMBL/GenBank/DDBJ databases">
        <title>The Genome Sequence of Fusarium oxysporum HDV247.</title>
        <authorList>
            <consortium name="The Broad Institute Genome Sequencing Platform"/>
            <person name="Ma L.-J."/>
            <person name="Gale L.R."/>
            <person name="Schwartz D.C."/>
            <person name="Zhou S."/>
            <person name="Corby-Kistler H."/>
            <person name="Young S.K."/>
            <person name="Zeng Q."/>
            <person name="Gargeya S."/>
            <person name="Fitzgerald M."/>
            <person name="Haas B."/>
            <person name="Abouelleil A."/>
            <person name="Alvarado L."/>
            <person name="Arachchi H.M."/>
            <person name="Berlin A."/>
            <person name="Brown A."/>
            <person name="Chapman S.B."/>
            <person name="Chen Z."/>
            <person name="Dunbar C."/>
            <person name="Freedman E."/>
            <person name="Gearin G."/>
            <person name="Goldberg J."/>
            <person name="Griggs A."/>
            <person name="Gujja S."/>
            <person name="Heiman D."/>
            <person name="Howarth C."/>
            <person name="Larson L."/>
            <person name="Lui A."/>
            <person name="MacDonald P.J.P."/>
            <person name="Montmayeur A."/>
            <person name="Murphy C."/>
            <person name="Neiman D."/>
            <person name="Pearson M."/>
            <person name="Priest M."/>
            <person name="Roberts A."/>
            <person name="Saif S."/>
            <person name="Shea T."/>
            <person name="Shenoy N."/>
            <person name="Sisk P."/>
            <person name="Stolte C."/>
            <person name="Sykes S."/>
            <person name="Wortman J."/>
            <person name="Nusbaum C."/>
            <person name="Birren B."/>
        </authorList>
    </citation>
    <scope>NUCLEOTIDE SEQUENCE [LARGE SCALE GENOMIC DNA]</scope>
    <source>
        <strain evidence="1">HDV247</strain>
    </source>
</reference>